<dbReference type="Proteomes" id="UP001225378">
    <property type="component" value="Plasmid unnamed1"/>
</dbReference>
<dbReference type="CDD" id="cd06127">
    <property type="entry name" value="DEDDh"/>
    <property type="match status" value="1"/>
</dbReference>
<dbReference type="InterPro" id="IPR012337">
    <property type="entry name" value="RNaseH-like_sf"/>
</dbReference>
<dbReference type="SMART" id="SM00479">
    <property type="entry name" value="EXOIII"/>
    <property type="match status" value="1"/>
</dbReference>
<sequence length="162" mass="17542">MADAAGRIHLETRIKPTVPIEDGAAEIHGIDEAALASAPAWPEIAHQVKELVAGRPVVIFNAEFDSRIVWQTCAAFGETTDWWEVIETRCAMYLAAKAFGSTNRYGSISLATATSIAGISWTGSAHSATADTLATVDLVNSIAEYRRDIERQLGELEALQKR</sequence>
<dbReference type="KEGG" id="mech:Q9L42_000200"/>
<geneLocation type="plasmid" evidence="4 5">
    <name>unnamed1</name>
</geneLocation>
<dbReference type="SUPFAM" id="SSF53098">
    <property type="entry name" value="Ribonuclease H-like"/>
    <property type="match status" value="1"/>
</dbReference>
<evidence type="ECO:0000259" key="3">
    <source>
        <dbReference type="SMART" id="SM00479"/>
    </source>
</evidence>
<dbReference type="EMBL" id="CP157742">
    <property type="protein sequence ID" value="XBS18785.1"/>
    <property type="molecule type" value="Genomic_DNA"/>
</dbReference>
<dbReference type="AlphaFoldDB" id="A0AAU7NPA4"/>
<evidence type="ECO:0000256" key="1">
    <source>
        <dbReference type="ARBA" id="ARBA00022722"/>
    </source>
</evidence>
<dbReference type="GO" id="GO:0003676">
    <property type="term" value="F:nucleic acid binding"/>
    <property type="evidence" value="ECO:0007669"/>
    <property type="project" value="InterPro"/>
</dbReference>
<protein>
    <submittedName>
        <fullName evidence="4">3'-5' exonuclease</fullName>
    </submittedName>
</protein>
<dbReference type="GO" id="GO:0045004">
    <property type="term" value="P:DNA replication proofreading"/>
    <property type="evidence" value="ECO:0007669"/>
    <property type="project" value="TreeGrafter"/>
</dbReference>
<dbReference type="RefSeq" id="WP_305910388.1">
    <property type="nucleotide sequence ID" value="NZ_CP157742.1"/>
</dbReference>
<accession>A0AAU7NPA4</accession>
<dbReference type="Pfam" id="PF00929">
    <property type="entry name" value="RNase_T"/>
    <property type="match status" value="1"/>
</dbReference>
<dbReference type="InterPro" id="IPR013520">
    <property type="entry name" value="Ribonucl_H"/>
</dbReference>
<reference evidence="4 5" key="1">
    <citation type="journal article" date="2024" name="Microbiology">
        <title>Methylomarinum rosea sp. nov., a novel halophilic methanotrophic bacterium from the hypersaline Lake Elton.</title>
        <authorList>
            <person name="Suleimanov R.Z."/>
            <person name="Oshkin I.Y."/>
            <person name="Danilova O.V."/>
            <person name="Suzina N.E."/>
            <person name="Dedysh S.N."/>
        </authorList>
    </citation>
    <scope>NUCLEOTIDE SEQUENCE [LARGE SCALE GENOMIC DNA]</scope>
    <source>
        <strain evidence="4 5">Ch1-1</strain>
        <plasmid evidence="5">unnamed1</plasmid>
    </source>
</reference>
<keyword evidence="4" id="KW-0614">Plasmid</keyword>
<dbReference type="PANTHER" id="PTHR30231">
    <property type="entry name" value="DNA POLYMERASE III SUBUNIT EPSILON"/>
    <property type="match status" value="1"/>
</dbReference>
<keyword evidence="1" id="KW-0540">Nuclease</keyword>
<keyword evidence="2 4" id="KW-0378">Hydrolase</keyword>
<dbReference type="Gene3D" id="3.30.420.10">
    <property type="entry name" value="Ribonuclease H-like superfamily/Ribonuclease H"/>
    <property type="match status" value="1"/>
</dbReference>
<feature type="domain" description="Exonuclease" evidence="3">
    <location>
        <begin position="1"/>
        <end position="148"/>
    </location>
</feature>
<keyword evidence="5" id="KW-1185">Reference proteome</keyword>
<organism evidence="4 5">
    <name type="scientific">Methylomarinum roseum</name>
    <dbReference type="NCBI Taxonomy" id="3067653"/>
    <lineage>
        <taxon>Bacteria</taxon>
        <taxon>Pseudomonadati</taxon>
        <taxon>Pseudomonadota</taxon>
        <taxon>Gammaproteobacteria</taxon>
        <taxon>Methylococcales</taxon>
        <taxon>Methylococcaceae</taxon>
        <taxon>Methylomarinum</taxon>
    </lineage>
</organism>
<name>A0AAU7NPA4_9GAMM</name>
<dbReference type="PANTHER" id="PTHR30231:SF41">
    <property type="entry name" value="DNA POLYMERASE III SUBUNIT EPSILON"/>
    <property type="match status" value="1"/>
</dbReference>
<gene>
    <name evidence="4" type="ORF">Q9L42_000200</name>
</gene>
<evidence type="ECO:0000256" key="2">
    <source>
        <dbReference type="ARBA" id="ARBA00022839"/>
    </source>
</evidence>
<dbReference type="GO" id="GO:0008408">
    <property type="term" value="F:3'-5' exonuclease activity"/>
    <property type="evidence" value="ECO:0007669"/>
    <property type="project" value="TreeGrafter"/>
</dbReference>
<dbReference type="InterPro" id="IPR036397">
    <property type="entry name" value="RNaseH_sf"/>
</dbReference>
<evidence type="ECO:0000313" key="4">
    <source>
        <dbReference type="EMBL" id="XBS18785.1"/>
    </source>
</evidence>
<dbReference type="GO" id="GO:0005829">
    <property type="term" value="C:cytosol"/>
    <property type="evidence" value="ECO:0007669"/>
    <property type="project" value="TreeGrafter"/>
</dbReference>
<proteinExistence type="predicted"/>
<evidence type="ECO:0000313" key="5">
    <source>
        <dbReference type="Proteomes" id="UP001225378"/>
    </source>
</evidence>
<keyword evidence="2 4" id="KW-0269">Exonuclease</keyword>